<reference evidence="2 3" key="1">
    <citation type="submission" date="2019-04" db="EMBL/GenBank/DDBJ databases">
        <title>High contiguity whole genome sequence and gene annotation resource for two Venturia nashicola isolates.</title>
        <authorList>
            <person name="Prokchorchik M."/>
            <person name="Won K."/>
            <person name="Lee Y."/>
            <person name="Choi E.D."/>
            <person name="Segonzac C."/>
            <person name="Sohn K.H."/>
        </authorList>
    </citation>
    <scope>NUCLEOTIDE SEQUENCE [LARGE SCALE GENOMIC DNA]</scope>
    <source>
        <strain evidence="2 3">PRI2</strain>
    </source>
</reference>
<dbReference type="AlphaFoldDB" id="A0A4Z1PKZ2"/>
<sequence>MKRTADLADLVFGGQESYADLIAKSQCTCTIKFKVGSDGAQEKFHVPEVLLVRVSDVLKDQFKDQLGKSTSTITFSYISPTAFSEFLFWLYHQDTHGAFDDATASCYENLDDHEVTTCIVHLCILASNWQLRDIHNRCIQVLDDLYTTSFPDPDLAIRVYDSTKPDAPLREYITMILQVSNTRNSSDGFLDNMQGYLKYSANDSTWSDRYKDYHSELFRLGSFNGGKVVGSWNIEPVPFEEYFIQQRCP</sequence>
<proteinExistence type="predicted"/>
<dbReference type="EMBL" id="SNSC02000007">
    <property type="protein sequence ID" value="TID23042.1"/>
    <property type="molecule type" value="Genomic_DNA"/>
</dbReference>
<dbReference type="SUPFAM" id="SSF54695">
    <property type="entry name" value="POZ domain"/>
    <property type="match status" value="1"/>
</dbReference>
<name>A0A4Z1PKZ2_9PEZI</name>
<feature type="domain" description="BTB" evidence="1">
    <location>
        <begin position="29"/>
        <end position="91"/>
    </location>
</feature>
<gene>
    <name evidence="2" type="ORF">E6O75_ATG02216</name>
</gene>
<accession>A0A4Z1PKZ2</accession>
<comment type="caution">
    <text evidence="2">The sequence shown here is derived from an EMBL/GenBank/DDBJ whole genome shotgun (WGS) entry which is preliminary data.</text>
</comment>
<dbReference type="InterPro" id="IPR011333">
    <property type="entry name" value="SKP1/BTB/POZ_sf"/>
</dbReference>
<dbReference type="Gene3D" id="3.30.710.10">
    <property type="entry name" value="Potassium Channel Kv1.1, Chain A"/>
    <property type="match status" value="1"/>
</dbReference>
<dbReference type="PROSITE" id="PS50097">
    <property type="entry name" value="BTB"/>
    <property type="match status" value="1"/>
</dbReference>
<evidence type="ECO:0000313" key="3">
    <source>
        <dbReference type="Proteomes" id="UP000298493"/>
    </source>
</evidence>
<dbReference type="InterPro" id="IPR000210">
    <property type="entry name" value="BTB/POZ_dom"/>
</dbReference>
<evidence type="ECO:0000259" key="1">
    <source>
        <dbReference type="PROSITE" id="PS50097"/>
    </source>
</evidence>
<protein>
    <recommendedName>
        <fullName evidence="1">BTB domain-containing protein</fullName>
    </recommendedName>
</protein>
<keyword evidence="3" id="KW-1185">Reference proteome</keyword>
<organism evidence="2 3">
    <name type="scientific">Venturia nashicola</name>
    <dbReference type="NCBI Taxonomy" id="86259"/>
    <lineage>
        <taxon>Eukaryota</taxon>
        <taxon>Fungi</taxon>
        <taxon>Dikarya</taxon>
        <taxon>Ascomycota</taxon>
        <taxon>Pezizomycotina</taxon>
        <taxon>Dothideomycetes</taxon>
        <taxon>Pleosporomycetidae</taxon>
        <taxon>Venturiales</taxon>
        <taxon>Venturiaceae</taxon>
        <taxon>Venturia</taxon>
    </lineage>
</organism>
<dbReference type="Proteomes" id="UP000298493">
    <property type="component" value="Unassembled WGS sequence"/>
</dbReference>
<evidence type="ECO:0000313" key="2">
    <source>
        <dbReference type="EMBL" id="TID23042.1"/>
    </source>
</evidence>
<dbReference type="Pfam" id="PF00651">
    <property type="entry name" value="BTB"/>
    <property type="match status" value="1"/>
</dbReference>